<proteinExistence type="predicted"/>
<dbReference type="EMBL" id="JAATJA010000001">
    <property type="protein sequence ID" value="NJB67548.1"/>
    <property type="molecule type" value="Genomic_DNA"/>
</dbReference>
<dbReference type="InterPro" id="IPR006626">
    <property type="entry name" value="PbH1"/>
</dbReference>
<dbReference type="Gene3D" id="2.160.20.10">
    <property type="entry name" value="Single-stranded right-handed beta-helix, Pectin lyase-like"/>
    <property type="match status" value="1"/>
</dbReference>
<dbReference type="InterPro" id="IPR012334">
    <property type="entry name" value="Pectin_lyas_fold"/>
</dbReference>
<dbReference type="InterPro" id="IPR011050">
    <property type="entry name" value="Pectin_lyase_fold/virulence"/>
</dbReference>
<keyword evidence="3" id="KW-1185">Reference proteome</keyword>
<dbReference type="Proteomes" id="UP000580856">
    <property type="component" value="Unassembled WGS sequence"/>
</dbReference>
<organism evidence="2 3">
    <name type="scientific">Desulfobaculum xiamenense</name>
    <dbReference type="NCBI Taxonomy" id="995050"/>
    <lineage>
        <taxon>Bacteria</taxon>
        <taxon>Pseudomonadati</taxon>
        <taxon>Thermodesulfobacteriota</taxon>
        <taxon>Desulfovibrionia</taxon>
        <taxon>Desulfovibrionales</taxon>
        <taxon>Desulfovibrionaceae</taxon>
        <taxon>Desulfobaculum</taxon>
    </lineage>
</organism>
<protein>
    <recommendedName>
        <fullName evidence="1">Rhamnogalacturonase A/B/Epimerase-like pectate lyase domain-containing protein</fullName>
    </recommendedName>
</protein>
<sequence>MKLPGNGIATEFDFDFIVWDVSQLAVFIEDIVGNVTQITSNWSAVLNADQETNPGGTITYPLTGTPLANGYFITTLRDMPFTQDVDLSTFDPTVIETALDIATAERQQLQEAVGRAVLAKPGQTPGNYLEQCEAAQLAAENAQTGSESARDASVVAQGAAEAAQTAAEAAVANAGLPSISAADAGRSLVVKPDGSGYTLFDMLPCFNVTNYGAVGDGVTDDTAAVQAALNAAHAAGGGTVYVPNGTFGLTGQLEIYDNTTLLGSGWGSVLKAIAVYDYVIHPALNGMLHNGGLLSALNYDIHVENICFDGGSNGNVQNGIWYDEVRRASVRGVQIRNIGATGGNACIVAAMSDAIISGCLITSSFGLVSGMWITNSKGHDVVVSGNIVHGCHCGIFTDDGVYRLSITGNIVTSCRASGISMIDANDIVISGNMIRESAGHGIEFSCGTPTRFGGVISGNNVHGVGSHGIRCYKTTDITVSGNILTSVAATHSCIELHTTQHAAVSGNQCRSGVYGIQLVDAAYTKLGDDNACFENTSGSINFIGSTTRATRPQAFQLWIKNDGGTIKHALGAAGSPAINAEGFVERINGAINTLQVTPIGADSTTPFAYGGKIANDHAKFIFDIKASTLPQSMCVTCIPLYNTTGVAITVNTIIAAENVNGVQKNRLKLGFANAASGAGVSLSTIPIGSEIRVLITGDFE</sequence>
<dbReference type="InterPro" id="IPR024535">
    <property type="entry name" value="RHGA/B-epi-like_pectate_lyase"/>
</dbReference>
<dbReference type="Pfam" id="PF12708">
    <property type="entry name" value="Pect-lyase_RHGA_epim"/>
    <property type="match status" value="1"/>
</dbReference>
<evidence type="ECO:0000313" key="2">
    <source>
        <dbReference type="EMBL" id="NJB67548.1"/>
    </source>
</evidence>
<gene>
    <name evidence="2" type="ORF">GGQ74_001188</name>
</gene>
<dbReference type="SMART" id="SM00710">
    <property type="entry name" value="PbH1"/>
    <property type="match status" value="7"/>
</dbReference>
<feature type="domain" description="Rhamnogalacturonase A/B/Epimerase-like pectate lyase" evidence="1">
    <location>
        <begin position="206"/>
        <end position="419"/>
    </location>
</feature>
<name>A0A846QGY9_9BACT</name>
<reference evidence="2 3" key="1">
    <citation type="submission" date="2020-03" db="EMBL/GenBank/DDBJ databases">
        <title>Genomic Encyclopedia of Type Strains, Phase IV (KMG-IV): sequencing the most valuable type-strain genomes for metagenomic binning, comparative biology and taxonomic classification.</title>
        <authorList>
            <person name="Goeker M."/>
        </authorList>
    </citation>
    <scope>NUCLEOTIDE SEQUENCE [LARGE SCALE GENOMIC DNA]</scope>
    <source>
        <strain evidence="2 3">DSM 24233</strain>
    </source>
</reference>
<dbReference type="SUPFAM" id="SSF51126">
    <property type="entry name" value="Pectin lyase-like"/>
    <property type="match status" value="1"/>
</dbReference>
<dbReference type="AlphaFoldDB" id="A0A846QGY9"/>
<dbReference type="RefSeq" id="WP_167940595.1">
    <property type="nucleotide sequence ID" value="NZ_JAATJA010000001.1"/>
</dbReference>
<accession>A0A846QGY9</accession>
<evidence type="ECO:0000313" key="3">
    <source>
        <dbReference type="Proteomes" id="UP000580856"/>
    </source>
</evidence>
<comment type="caution">
    <text evidence="2">The sequence shown here is derived from an EMBL/GenBank/DDBJ whole genome shotgun (WGS) entry which is preliminary data.</text>
</comment>
<evidence type="ECO:0000259" key="1">
    <source>
        <dbReference type="Pfam" id="PF12708"/>
    </source>
</evidence>